<dbReference type="Pfam" id="PF06154">
    <property type="entry name" value="CbeA_antitoxin"/>
    <property type="match status" value="1"/>
</dbReference>
<dbReference type="GO" id="GO:0051495">
    <property type="term" value="P:positive regulation of cytoskeleton organization"/>
    <property type="evidence" value="ECO:0007669"/>
    <property type="project" value="InterPro"/>
</dbReference>
<dbReference type="Gene3D" id="3.30.450.20">
    <property type="entry name" value="PAS domain"/>
    <property type="match status" value="1"/>
</dbReference>
<name>A0A6L5E7I7_9ENTR</name>
<organism evidence="1 2">
    <name type="scientific">Citrobacter telavivensis</name>
    <dbReference type="NCBI Taxonomy" id="2653932"/>
    <lineage>
        <taxon>Bacteria</taxon>
        <taxon>Pseudomonadati</taxon>
        <taxon>Pseudomonadota</taxon>
        <taxon>Gammaproteobacteria</taxon>
        <taxon>Enterobacterales</taxon>
        <taxon>Enterobacteriaceae</taxon>
        <taxon>Citrobacter</taxon>
    </lineage>
</organism>
<dbReference type="RefSeq" id="WP_057101183.1">
    <property type="nucleotide sequence ID" value="NZ_WHIY01000006.1"/>
</dbReference>
<sequence>MSIHSDSGTKPENPASQPWGLKRAITPCFGARLVQEGSRVHFLADRAGFNGAFSDEDALSLDQAFPLILKQLELMLISGELNPRYQHSVMLYHNGLTCEADTLGSCGYVYIAVYPTQR</sequence>
<proteinExistence type="predicted"/>
<protein>
    <submittedName>
        <fullName evidence="1">Type IV toxin-antitoxin system YeeU family antitoxin</fullName>
    </submittedName>
</protein>
<dbReference type="SUPFAM" id="SSF143737">
    <property type="entry name" value="YeeU-like"/>
    <property type="match status" value="1"/>
</dbReference>
<dbReference type="AlphaFoldDB" id="A0A6L5E7I7"/>
<evidence type="ECO:0000313" key="1">
    <source>
        <dbReference type="EMBL" id="MPQ51384.1"/>
    </source>
</evidence>
<accession>A0A6L5E7I7</accession>
<dbReference type="EMBL" id="WHIY01000006">
    <property type="protein sequence ID" value="MPQ51384.1"/>
    <property type="molecule type" value="Genomic_DNA"/>
</dbReference>
<dbReference type="InterPro" id="IPR009320">
    <property type="entry name" value="Antitoxin_CbeA"/>
</dbReference>
<comment type="caution">
    <text evidence="1">The sequence shown here is derived from an EMBL/GenBank/DDBJ whole genome shotgun (WGS) entry which is preliminary data.</text>
</comment>
<reference evidence="1 2" key="1">
    <citation type="submission" date="2019-10" db="EMBL/GenBank/DDBJ databases">
        <title>Characterization of a new Citrobacter species.</title>
        <authorList>
            <person name="Goncalves Ribeiro T."/>
            <person name="Izdebski R."/>
            <person name="Urbanowicz P."/>
            <person name="Carmeli Y."/>
            <person name="Gniadkowski M."/>
            <person name="Peixe L."/>
        </authorList>
    </citation>
    <scope>NUCLEOTIDE SEQUENCE [LARGE SCALE GENOMIC DNA]</scope>
    <source>
        <strain evidence="1 2">NMI7905_11</strain>
    </source>
</reference>
<keyword evidence="2" id="KW-1185">Reference proteome</keyword>
<gene>
    <name evidence="1" type="ORF">GBB84_10735</name>
</gene>
<dbReference type="InterPro" id="IPR038025">
    <property type="entry name" value="CbeA_sf"/>
</dbReference>
<evidence type="ECO:0000313" key="2">
    <source>
        <dbReference type="Proteomes" id="UP000475079"/>
    </source>
</evidence>
<dbReference type="Proteomes" id="UP000475079">
    <property type="component" value="Unassembled WGS sequence"/>
</dbReference>